<keyword evidence="3" id="KW-0418">Kinase</keyword>
<dbReference type="InterPro" id="IPR036086">
    <property type="entry name" value="ParB/Sulfiredoxin_sf"/>
</dbReference>
<feature type="domain" description="ParB-like N-terminal" evidence="5">
    <location>
        <begin position="27"/>
        <end position="118"/>
    </location>
</feature>
<dbReference type="Gene3D" id="3.90.1530.10">
    <property type="entry name" value="Conserved hypothetical protein from pyrococcus furiosus pfu- 392566-001, ParB domain"/>
    <property type="match status" value="1"/>
</dbReference>
<evidence type="ECO:0000256" key="2">
    <source>
        <dbReference type="ARBA" id="ARBA00022741"/>
    </source>
</evidence>
<dbReference type="SMART" id="SM00470">
    <property type="entry name" value="ParB"/>
    <property type="match status" value="1"/>
</dbReference>
<keyword evidence="2" id="KW-0547">Nucleotide-binding</keyword>
<protein>
    <submittedName>
        <fullName evidence="6">ParB N-terminal domain-containing protein</fullName>
    </submittedName>
</protein>
<keyword evidence="4" id="KW-0067">ATP-binding</keyword>
<reference evidence="6" key="1">
    <citation type="journal article" date="2017" name="Nature">
        <title>Asgard archaea illuminate the origin of eukaryotic cellular complexity.</title>
        <authorList>
            <person name="Zaremba-Niedzwiedzka K."/>
            <person name="Caceres E.F."/>
            <person name="Saw J.H."/>
            <person name="Backstrom D."/>
            <person name="Juzokaite L."/>
            <person name="Vancaester E."/>
            <person name="Seitz K.W."/>
            <person name="Anantharaman K."/>
            <person name="Starnawski P."/>
            <person name="Kjeldsen K.U."/>
            <person name="Scott M.B."/>
            <person name="Nunoura T."/>
            <person name="Banfield J.F."/>
            <person name="Schramm A."/>
            <person name="Baker B.J."/>
            <person name="Spang A."/>
            <person name="Ettema T.J.G."/>
        </authorList>
    </citation>
    <scope>NUCLEOTIDE SEQUENCE</scope>
    <source>
        <strain evidence="6">LCB_4</strain>
    </source>
</reference>
<sequence length="325" mass="37856">MITFYFNEHSWRIKFPDLNDNLTVEFGLSEINRLVEHEKTISDKNVINKLIESFASDGFLHPILVTEMKNRYVIADGTHRLFALREISLKQGRQVYAPLNILKEPFFKRDSWVFYFNRKIDLQTILDAGFTLTRVNPSNLNEAVARVLNGEFQGLIKSGGEFFSIQREAHTREDFLKSLKELDEILGNYDKLVLREEFNIGTGEMAFIAPPVDDKGDIRILVENSGLRRRKASRTVVKLRPLFLDVPLNILLSDFEDVEKYIIEKIEWLIFNKKILLVKPPVADLDFCGDAFDHPLLIMNKDVFYRKSGFKKSFENQIIEDYKIL</sequence>
<evidence type="ECO:0000256" key="4">
    <source>
        <dbReference type="ARBA" id="ARBA00022840"/>
    </source>
</evidence>
<evidence type="ECO:0000256" key="3">
    <source>
        <dbReference type="ARBA" id="ARBA00022777"/>
    </source>
</evidence>
<proteinExistence type="predicted"/>
<dbReference type="InterPro" id="IPR003115">
    <property type="entry name" value="ParB_N"/>
</dbReference>
<dbReference type="KEGG" id="oyw:OdinLCB4_006380"/>
<dbReference type="EMBL" id="CP091871">
    <property type="protein sequence ID" value="WEU40093.1"/>
    <property type="molecule type" value="Genomic_DNA"/>
</dbReference>
<gene>
    <name evidence="6" type="ORF">OdinLCB4_006380</name>
</gene>
<evidence type="ECO:0000259" key="5">
    <source>
        <dbReference type="SMART" id="SM00470"/>
    </source>
</evidence>
<dbReference type="Proteomes" id="UP000186851">
    <property type="component" value="Chromosome"/>
</dbReference>
<dbReference type="GO" id="GO:0016301">
    <property type="term" value="F:kinase activity"/>
    <property type="evidence" value="ECO:0007669"/>
    <property type="project" value="UniProtKB-KW"/>
</dbReference>
<organism evidence="6 7">
    <name type="scientific">Odinarchaeota yellowstonii (strain LCB_4)</name>
    <dbReference type="NCBI Taxonomy" id="1841599"/>
    <lineage>
        <taxon>Archaea</taxon>
        <taxon>Promethearchaeati</taxon>
        <taxon>Candidatus Odinarchaeota</taxon>
        <taxon>Candidatus Odinarchaeia</taxon>
        <taxon>Candidatus Odinarchaeales</taxon>
        <taxon>Candidatus Odinarchaeaceae</taxon>
        <taxon>Candidatus Odinarchaeum</taxon>
    </lineage>
</organism>
<evidence type="ECO:0000256" key="1">
    <source>
        <dbReference type="ARBA" id="ARBA00022679"/>
    </source>
</evidence>
<dbReference type="Gene3D" id="3.30.1760.10">
    <property type="entry name" value="Conserved hypothetical protein from pyrococcus furiosus pfu- 392566-001, domain 2"/>
    <property type="match status" value="1"/>
</dbReference>
<name>A0AAF0D1P6_ODILC</name>
<dbReference type="InterPro" id="IPR023098">
    <property type="entry name" value="SerK/SbnI_C"/>
</dbReference>
<evidence type="ECO:0000313" key="7">
    <source>
        <dbReference type="Proteomes" id="UP000186851"/>
    </source>
</evidence>
<accession>A0AAF0D1P6</accession>
<dbReference type="AlphaFoldDB" id="A0AAF0D1P6"/>
<keyword evidence="1" id="KW-0808">Transferase</keyword>
<evidence type="ECO:0000313" key="6">
    <source>
        <dbReference type="EMBL" id="WEU40093.1"/>
    </source>
</evidence>
<dbReference type="SUPFAM" id="SSF110849">
    <property type="entry name" value="ParB/Sulfiredoxin"/>
    <property type="match status" value="1"/>
</dbReference>
<dbReference type="Pfam" id="PF02195">
    <property type="entry name" value="ParB_N"/>
    <property type="match status" value="1"/>
</dbReference>
<dbReference type="GO" id="GO:0005524">
    <property type="term" value="F:ATP binding"/>
    <property type="evidence" value="ECO:0007669"/>
    <property type="project" value="UniProtKB-KW"/>
</dbReference>
<reference evidence="6" key="2">
    <citation type="journal article" date="2022" name="Nat. Microbiol.">
        <title>A closed Candidatus Odinarchaeum chromosome exposes Asgard archaeal viruses.</title>
        <authorList>
            <person name="Tamarit D."/>
            <person name="Caceres E.F."/>
            <person name="Krupovic M."/>
            <person name="Nijland R."/>
            <person name="Eme L."/>
            <person name="Robinson N.P."/>
            <person name="Ettema T.J.G."/>
        </authorList>
    </citation>
    <scope>NUCLEOTIDE SEQUENCE</scope>
    <source>
        <strain evidence="6">LCB_4</strain>
    </source>
</reference>